<keyword evidence="3 7" id="KW-0560">Oxidoreductase</keyword>
<protein>
    <submittedName>
        <fullName evidence="6">N-ethylmaleimide reductase</fullName>
        <ecNumber evidence="7">1.-.-.-</ecNumber>
    </submittedName>
</protein>
<reference evidence="7 9" key="2">
    <citation type="submission" date="2019-07" db="EMBL/GenBank/DDBJ databases">
        <title>Tepidimonas ignava SPS-1037 draft genome.</title>
        <authorList>
            <person name="Da Costa M.S."/>
            <person name="Froufe H.J.C."/>
            <person name="Egas C."/>
            <person name="Albuquerque L."/>
        </authorList>
    </citation>
    <scope>NUCLEOTIDE SEQUENCE [LARGE SCALE GENOMIC DNA]</scope>
    <source>
        <strain evidence="7 9">SPS-1037</strain>
    </source>
</reference>
<name>A0A4R3L9Y6_9BURK</name>
<dbReference type="InterPro" id="IPR045247">
    <property type="entry name" value="Oye-like"/>
</dbReference>
<dbReference type="InterPro" id="IPR001155">
    <property type="entry name" value="OxRdtase_FMN_N"/>
</dbReference>
<sequence length="382" mass="41283">MTSTASTSLLFQPLRVGAWTLPHRVVMAPLTRNRAPGQLPNALMATYYAQRADPRDGAALIISEATPVCPQGHGYADTPGLHAPEQVQAWRAVTDAVHAAGGLIVAQLWHVGRISHTALQPGGQAPVAPSAVRAQAKTYLIETVDGQRVGRFVEVSQPRALRLDELPGIVQAYAQAARNALDAGFDGVEVHAANGYLLDQFLRRGSNHRTDAYGGPIEHRARLLLEVIQAVAEAIGPDRVGLRLSPVTPANDAWDDEPQPLFEYVVRQLAPMGLAYLHIIEGQTGGARDFQQGAQPFDYAALRRAYRDAGGRGAWMVNNGYDRALAEQALAQGADLVAFGRPFISNPDLTRRLREGLPLAEPDRRTFYGGGPTGYTDYPRAP</sequence>
<dbReference type="InterPro" id="IPR013785">
    <property type="entry name" value="Aldolase_TIM"/>
</dbReference>
<dbReference type="EMBL" id="SMAH01000013">
    <property type="protein sequence ID" value="TCS96048.1"/>
    <property type="molecule type" value="Genomic_DNA"/>
</dbReference>
<evidence type="ECO:0000256" key="1">
    <source>
        <dbReference type="ARBA" id="ARBA00001917"/>
    </source>
</evidence>
<reference evidence="6 8" key="1">
    <citation type="submission" date="2019-03" db="EMBL/GenBank/DDBJ databases">
        <title>Genomic Encyclopedia of Type Strains, Phase IV (KMG-IV): sequencing the most valuable type-strain genomes for metagenomic binning, comparative biology and taxonomic classification.</title>
        <authorList>
            <person name="Goeker M."/>
        </authorList>
    </citation>
    <scope>NUCLEOTIDE SEQUENCE [LARGE SCALE GENOMIC DNA]</scope>
    <source>
        <strain evidence="6 8">DSM 12034</strain>
    </source>
</reference>
<comment type="cofactor">
    <cofactor evidence="1">
        <name>FMN</name>
        <dbReference type="ChEBI" id="CHEBI:58210"/>
    </cofactor>
</comment>
<keyword evidence="9" id="KW-1185">Reference proteome</keyword>
<comment type="caution">
    <text evidence="6">The sequence shown here is derived from an EMBL/GenBank/DDBJ whole genome shotgun (WGS) entry which is preliminary data.</text>
</comment>
<evidence type="ECO:0000313" key="9">
    <source>
        <dbReference type="Proteomes" id="UP000315577"/>
    </source>
</evidence>
<evidence type="ECO:0000259" key="5">
    <source>
        <dbReference type="Pfam" id="PF00724"/>
    </source>
</evidence>
<dbReference type="RefSeq" id="WP_132963145.1">
    <property type="nucleotide sequence ID" value="NZ_SMAH01000013.1"/>
</dbReference>
<evidence type="ECO:0000256" key="4">
    <source>
        <dbReference type="SAM" id="MobiDB-lite"/>
    </source>
</evidence>
<dbReference type="GO" id="GO:0010181">
    <property type="term" value="F:FMN binding"/>
    <property type="evidence" value="ECO:0007669"/>
    <property type="project" value="InterPro"/>
</dbReference>
<gene>
    <name evidence="7" type="primary">nemA</name>
    <name evidence="6" type="ORF">EDC36_1135</name>
    <name evidence="7" type="ORF">Tigna_01705</name>
</gene>
<evidence type="ECO:0000256" key="3">
    <source>
        <dbReference type="ARBA" id="ARBA00023002"/>
    </source>
</evidence>
<evidence type="ECO:0000313" key="7">
    <source>
        <dbReference type="EMBL" id="TSE21068.1"/>
    </source>
</evidence>
<accession>A0A4R3L9Y6</accession>
<dbReference type="FunFam" id="3.20.20.70:FF:000059">
    <property type="entry name" value="N-ethylmaleimide reductase, FMN-linked"/>
    <property type="match status" value="1"/>
</dbReference>
<dbReference type="Proteomes" id="UP000295536">
    <property type="component" value="Unassembled WGS sequence"/>
</dbReference>
<dbReference type="Pfam" id="PF00724">
    <property type="entry name" value="Oxidored_FMN"/>
    <property type="match status" value="1"/>
</dbReference>
<dbReference type="GO" id="GO:0016628">
    <property type="term" value="F:oxidoreductase activity, acting on the CH-CH group of donors, NAD or NADP as acceptor"/>
    <property type="evidence" value="ECO:0007669"/>
    <property type="project" value="UniProtKB-ARBA"/>
</dbReference>
<dbReference type="EMBL" id="VJNC01000011">
    <property type="protein sequence ID" value="TSE21068.1"/>
    <property type="molecule type" value="Genomic_DNA"/>
</dbReference>
<evidence type="ECO:0000313" key="8">
    <source>
        <dbReference type="Proteomes" id="UP000295536"/>
    </source>
</evidence>
<dbReference type="PANTHER" id="PTHR22893">
    <property type="entry name" value="NADH OXIDOREDUCTASE-RELATED"/>
    <property type="match status" value="1"/>
</dbReference>
<dbReference type="GO" id="GO:0005829">
    <property type="term" value="C:cytosol"/>
    <property type="evidence" value="ECO:0007669"/>
    <property type="project" value="TreeGrafter"/>
</dbReference>
<feature type="domain" description="NADH:flavin oxidoreductase/NADH oxidase N-terminal" evidence="5">
    <location>
        <begin position="10"/>
        <end position="359"/>
    </location>
</feature>
<dbReference type="Gene3D" id="3.20.20.70">
    <property type="entry name" value="Aldolase class I"/>
    <property type="match status" value="1"/>
</dbReference>
<dbReference type="PANTHER" id="PTHR22893:SF91">
    <property type="entry name" value="NADPH DEHYDROGENASE 2-RELATED"/>
    <property type="match status" value="1"/>
</dbReference>
<evidence type="ECO:0000313" key="6">
    <source>
        <dbReference type="EMBL" id="TCS96048.1"/>
    </source>
</evidence>
<proteinExistence type="inferred from homology"/>
<evidence type="ECO:0000256" key="2">
    <source>
        <dbReference type="ARBA" id="ARBA00005979"/>
    </source>
</evidence>
<dbReference type="CDD" id="cd02933">
    <property type="entry name" value="OYE_like_FMN"/>
    <property type="match status" value="1"/>
</dbReference>
<dbReference type="EC" id="1.-.-.-" evidence="7"/>
<comment type="similarity">
    <text evidence="2">Belongs to the NADH:flavin oxidoreductase/NADH oxidase family.</text>
</comment>
<dbReference type="Proteomes" id="UP000315577">
    <property type="component" value="Unassembled WGS sequence"/>
</dbReference>
<dbReference type="SUPFAM" id="SSF51395">
    <property type="entry name" value="FMN-linked oxidoreductases"/>
    <property type="match status" value="1"/>
</dbReference>
<dbReference type="OrthoDB" id="8985337at2"/>
<feature type="region of interest" description="Disordered" evidence="4">
    <location>
        <begin position="363"/>
        <end position="382"/>
    </location>
</feature>
<dbReference type="AlphaFoldDB" id="A0A4R3L9Y6"/>
<organism evidence="6 8">
    <name type="scientific">Tepidimonas ignava</name>
    <dbReference type="NCBI Taxonomy" id="114249"/>
    <lineage>
        <taxon>Bacteria</taxon>
        <taxon>Pseudomonadati</taxon>
        <taxon>Pseudomonadota</taxon>
        <taxon>Betaproteobacteria</taxon>
        <taxon>Burkholderiales</taxon>
        <taxon>Tepidimonas</taxon>
    </lineage>
</organism>